<dbReference type="Proteomes" id="UP000254107">
    <property type="component" value="Unassembled WGS sequence"/>
</dbReference>
<sequence>MLQSYQAVIEHGQLKWLDTPPQVQNARLIVTLLPDDLAFDESQTYDLNKKGEKRFGFMQGQGAVPDDIHWGDDEVAKLFGVD</sequence>
<organism evidence="1 4">
    <name type="scientific">Moraxella lacunata</name>
    <dbReference type="NCBI Taxonomy" id="477"/>
    <lineage>
        <taxon>Bacteria</taxon>
        <taxon>Pseudomonadati</taxon>
        <taxon>Pseudomonadota</taxon>
        <taxon>Gammaproteobacteria</taxon>
        <taxon>Moraxellales</taxon>
        <taxon>Moraxellaceae</taxon>
        <taxon>Moraxella</taxon>
    </lineage>
</organism>
<dbReference type="Proteomes" id="UP000191025">
    <property type="component" value="Unassembled WGS sequence"/>
</dbReference>
<evidence type="ECO:0000313" key="2">
    <source>
        <dbReference type="EMBL" id="OPH39222.1"/>
    </source>
</evidence>
<reference evidence="2" key="3">
    <citation type="submission" date="2017-03" db="EMBL/GenBank/DDBJ databases">
        <authorList>
            <person name="Afonso C.L."/>
            <person name="Miller P.J."/>
            <person name="Scott M.A."/>
            <person name="Spackman E."/>
            <person name="Goraichik I."/>
            <person name="Dimitrov K.M."/>
            <person name="Suarez D.L."/>
            <person name="Swayne D.E."/>
        </authorList>
    </citation>
    <scope>NUCLEOTIDE SEQUENCE</scope>
    <source>
        <strain evidence="2">CCUG 4441</strain>
    </source>
</reference>
<gene>
    <name evidence="1" type="ORF">A9309_06545</name>
    <name evidence="2" type="ORF">B5J94_01040</name>
    <name evidence="3" type="ORF">NCTC7911_02403</name>
</gene>
<dbReference type="GeneID" id="302270918"/>
<reference evidence="5" key="2">
    <citation type="submission" date="2017-03" db="EMBL/GenBank/DDBJ databases">
        <title>Draft genome sequence of Moraxella equi CCUG 4950T type strain.</title>
        <authorList>
            <person name="Salva-Serra F."/>
            <person name="Engstrom-Jakobsson H."/>
            <person name="Thorell K."/>
            <person name="Jaen-Luchoro D."/>
            <person name="Gonzales-Siles L."/>
            <person name="Karlsson R."/>
            <person name="Yazdan S."/>
            <person name="Boulund F."/>
            <person name="Johnning A."/>
            <person name="Engstrand L."/>
            <person name="Kristiansson E."/>
            <person name="Moore E."/>
        </authorList>
    </citation>
    <scope>NUCLEOTIDE SEQUENCE [LARGE SCALE GENOMIC DNA]</scope>
    <source>
        <strain evidence="5">CCUG 4441</strain>
    </source>
</reference>
<dbReference type="RefSeq" id="WP_062500816.1">
    <property type="nucleotide sequence ID" value="NZ_JARDJM010000021.1"/>
</dbReference>
<evidence type="ECO:0000313" key="1">
    <source>
        <dbReference type="EMBL" id="OBX63038.1"/>
    </source>
</evidence>
<proteinExistence type="predicted"/>
<evidence type="ECO:0000313" key="4">
    <source>
        <dbReference type="Proteomes" id="UP000092607"/>
    </source>
</evidence>
<evidence type="ECO:0000313" key="5">
    <source>
        <dbReference type="Proteomes" id="UP000191025"/>
    </source>
</evidence>
<name>A0A1B8Q2B8_MORLA</name>
<evidence type="ECO:0000313" key="6">
    <source>
        <dbReference type="Proteomes" id="UP000254107"/>
    </source>
</evidence>
<dbReference type="EMBL" id="UGQC01000001">
    <property type="protein sequence ID" value="STZ00990.1"/>
    <property type="molecule type" value="Genomic_DNA"/>
</dbReference>
<dbReference type="OrthoDB" id="5574236at2"/>
<keyword evidence="6" id="KW-1185">Reference proteome</keyword>
<reference evidence="3 6" key="4">
    <citation type="submission" date="2018-06" db="EMBL/GenBank/DDBJ databases">
        <authorList>
            <consortium name="Pathogen Informatics"/>
            <person name="Doyle S."/>
        </authorList>
    </citation>
    <scope>NUCLEOTIDE SEQUENCE [LARGE SCALE GENOMIC DNA]</scope>
    <source>
        <strain evidence="3 6">NCTC7911</strain>
    </source>
</reference>
<accession>A0A1B8Q2B8</accession>
<dbReference type="EMBL" id="MXAN01000005">
    <property type="protein sequence ID" value="OPH39222.1"/>
    <property type="molecule type" value="Genomic_DNA"/>
</dbReference>
<dbReference type="Proteomes" id="UP000092607">
    <property type="component" value="Unassembled WGS sequence"/>
</dbReference>
<evidence type="ECO:0000313" key="3">
    <source>
        <dbReference type="EMBL" id="STZ00990.1"/>
    </source>
</evidence>
<reference evidence="1 4" key="1">
    <citation type="submission" date="2016-06" db="EMBL/GenBank/DDBJ databases">
        <title>Draft genome of Moraxella lacunata CCUG 57757A.</title>
        <authorList>
            <person name="Salva-Serra F."/>
            <person name="Engstrom-Jakobsson H."/>
            <person name="Thorell K."/>
            <person name="Gonzales-Siles L."/>
            <person name="Karlsson R."/>
            <person name="Boulund F."/>
            <person name="Engstrand L."/>
            <person name="Kristiansson E."/>
            <person name="Moore E."/>
        </authorList>
    </citation>
    <scope>NUCLEOTIDE SEQUENCE [LARGE SCALE GENOMIC DNA]</scope>
    <source>
        <strain evidence="1 4">CCUG 57757A</strain>
    </source>
</reference>
<dbReference type="AlphaFoldDB" id="A0A1B8Q2B8"/>
<dbReference type="EMBL" id="LZMS01000056">
    <property type="protein sequence ID" value="OBX63038.1"/>
    <property type="molecule type" value="Genomic_DNA"/>
</dbReference>
<protein>
    <submittedName>
        <fullName evidence="1">Uncharacterized protein</fullName>
    </submittedName>
</protein>